<dbReference type="PANTHER" id="PTHR30483:SF6">
    <property type="entry name" value="PERIPLASMIC BINDING PROTEIN OF ABC TRANSPORTER FOR NATURAL AMINO ACIDS"/>
    <property type="match status" value="1"/>
</dbReference>
<dbReference type="InterPro" id="IPR028082">
    <property type="entry name" value="Peripla_BP_I"/>
</dbReference>
<dbReference type="OrthoDB" id="9772589at2"/>
<evidence type="ECO:0000313" key="6">
    <source>
        <dbReference type="EMBL" id="KUH57870.1"/>
    </source>
</evidence>
<dbReference type="InterPro" id="IPR000709">
    <property type="entry name" value="Leu_Ile_Val-bd"/>
</dbReference>
<gene>
    <name evidence="6" type="ORF">AUL39_09275</name>
</gene>
<evidence type="ECO:0000256" key="3">
    <source>
        <dbReference type="ARBA" id="ARBA00022729"/>
    </source>
</evidence>
<sequence>MNTNISRRNFVKAGAVAGMGLGLAACGGNSGSSDGSSSDTIKIGLMGPYTGDVAQYGLACRYGAELYVKQVNSNGGINGKQIELDTQDEKGDATEAVNVYNKLVEDGVVGIIGDVTSTPTIAVAQASVKDNMPCVTPSATAADVISYGKNYFRACITDPYQGKLMADFAADQGYKTVGVIYNQGGDYEQGVADAFIEEAGKKGVTVSDSEGYPSGATDFNSQLTNIIATNPDAIFSPNYYQDDGKIVTQARKLGYTGVFMGADGWSNIVGGDEEYASAEDLEGCYYDCSFVSENEDEKVQDFIKAYKDEYNDTPSNFCALGYDAAMILLNAIETVEKDGKATYGSDDYKQAIVDAVASGTANGVTGDISYSGTGDPVKSTLIITFKGGAQEVFKTVEGK</sequence>
<keyword evidence="4" id="KW-0029">Amino-acid transport</keyword>
<dbReference type="EMBL" id="LOJF01000011">
    <property type="protein sequence ID" value="KUH57870.1"/>
    <property type="molecule type" value="Genomic_DNA"/>
</dbReference>
<dbReference type="Pfam" id="PF13458">
    <property type="entry name" value="Peripla_BP_6"/>
    <property type="match status" value="1"/>
</dbReference>
<dbReference type="NCBIfam" id="TIGR01409">
    <property type="entry name" value="TAT_signal_seq"/>
    <property type="match status" value="1"/>
</dbReference>
<proteinExistence type="inferred from homology"/>
<dbReference type="RefSeq" id="WP_059055601.1">
    <property type="nucleotide sequence ID" value="NZ_LOJF01000011.1"/>
</dbReference>
<evidence type="ECO:0000256" key="2">
    <source>
        <dbReference type="ARBA" id="ARBA00022448"/>
    </source>
</evidence>
<name>A0A100YUD5_TRASO</name>
<keyword evidence="2" id="KW-0813">Transport</keyword>
<organism evidence="6 7">
    <name type="scientific">Tractidigestivibacter scatoligenes</name>
    <name type="common">Olsenella scatoligenes</name>
    <dbReference type="NCBI Taxonomy" id="1299998"/>
    <lineage>
        <taxon>Bacteria</taxon>
        <taxon>Bacillati</taxon>
        <taxon>Actinomycetota</taxon>
        <taxon>Coriobacteriia</taxon>
        <taxon>Coriobacteriales</taxon>
        <taxon>Atopobiaceae</taxon>
        <taxon>Tractidigestivibacter</taxon>
    </lineage>
</organism>
<evidence type="ECO:0000259" key="5">
    <source>
        <dbReference type="Pfam" id="PF13458"/>
    </source>
</evidence>
<dbReference type="AlphaFoldDB" id="A0A100YUD5"/>
<dbReference type="PANTHER" id="PTHR30483">
    <property type="entry name" value="LEUCINE-SPECIFIC-BINDING PROTEIN"/>
    <property type="match status" value="1"/>
</dbReference>
<dbReference type="InterPro" id="IPR006311">
    <property type="entry name" value="TAT_signal"/>
</dbReference>
<comment type="similarity">
    <text evidence="1">Belongs to the leucine-binding protein family.</text>
</comment>
<feature type="domain" description="Leucine-binding protein" evidence="5">
    <location>
        <begin position="40"/>
        <end position="373"/>
    </location>
</feature>
<dbReference type="Proteomes" id="UP000054078">
    <property type="component" value="Unassembled WGS sequence"/>
</dbReference>
<dbReference type="GO" id="GO:0006865">
    <property type="term" value="P:amino acid transport"/>
    <property type="evidence" value="ECO:0007669"/>
    <property type="project" value="UniProtKB-KW"/>
</dbReference>
<keyword evidence="3" id="KW-0732">Signal</keyword>
<dbReference type="PRINTS" id="PR00337">
    <property type="entry name" value="LEUILEVALBP"/>
</dbReference>
<evidence type="ECO:0000256" key="4">
    <source>
        <dbReference type="ARBA" id="ARBA00022970"/>
    </source>
</evidence>
<dbReference type="Gene3D" id="3.40.50.2300">
    <property type="match status" value="2"/>
</dbReference>
<dbReference type="CDD" id="cd06347">
    <property type="entry name" value="PBP1_ABC_LivK_ligand_binding-like"/>
    <property type="match status" value="1"/>
</dbReference>
<accession>A0A100YUD5</accession>
<evidence type="ECO:0000313" key="7">
    <source>
        <dbReference type="Proteomes" id="UP000054078"/>
    </source>
</evidence>
<dbReference type="InterPro" id="IPR028081">
    <property type="entry name" value="Leu-bd"/>
</dbReference>
<reference evidence="6 7" key="1">
    <citation type="submission" date="2015-12" db="EMBL/GenBank/DDBJ databases">
        <title>Draft Genome Sequence of Olsenella scatoligenes SK9K4T; a Producer of 3-Methylindole- (skatole) and 4-Methylphenol- (p-cresol) Isolated from Pig Feces.</title>
        <authorList>
            <person name="Li X."/>
            <person name="Borg B."/>
            <person name="Canibe N."/>
        </authorList>
    </citation>
    <scope>NUCLEOTIDE SEQUENCE [LARGE SCALE GENOMIC DNA]</scope>
    <source>
        <strain evidence="6 7">SK9K4</strain>
    </source>
</reference>
<comment type="caution">
    <text evidence="6">The sequence shown here is derived from an EMBL/GenBank/DDBJ whole genome shotgun (WGS) entry which is preliminary data.</text>
</comment>
<evidence type="ECO:0000256" key="1">
    <source>
        <dbReference type="ARBA" id="ARBA00010062"/>
    </source>
</evidence>
<dbReference type="InterPro" id="IPR019546">
    <property type="entry name" value="TAT_signal_bac_arc"/>
</dbReference>
<keyword evidence="7" id="KW-1185">Reference proteome</keyword>
<dbReference type="STRING" id="1299998.AUL39_09275"/>
<protein>
    <submittedName>
        <fullName evidence="6">Amino acid ABC transporter substrate-binding protein</fullName>
    </submittedName>
</protein>
<dbReference type="InterPro" id="IPR051010">
    <property type="entry name" value="BCAA_transport"/>
</dbReference>
<dbReference type="PROSITE" id="PS51257">
    <property type="entry name" value="PROKAR_LIPOPROTEIN"/>
    <property type="match status" value="1"/>
</dbReference>
<dbReference type="SUPFAM" id="SSF53822">
    <property type="entry name" value="Periplasmic binding protein-like I"/>
    <property type="match status" value="1"/>
</dbReference>
<dbReference type="PROSITE" id="PS51318">
    <property type="entry name" value="TAT"/>
    <property type="match status" value="1"/>
</dbReference>